<dbReference type="VEuPathDB" id="FungiDB:PPTG_21422"/>
<evidence type="ECO:0000313" key="2">
    <source>
        <dbReference type="EMBL" id="ETN19156.1"/>
    </source>
</evidence>
<dbReference type="InterPro" id="IPR046341">
    <property type="entry name" value="SET_dom_sf"/>
</dbReference>
<proteinExistence type="predicted"/>
<reference evidence="2 3" key="2">
    <citation type="submission" date="2013-11" db="EMBL/GenBank/DDBJ databases">
        <title>The Genome Sequence of Phytophthora parasitica INRA-310.</title>
        <authorList>
            <consortium name="The Broad Institute Genomics Platform"/>
            <person name="Russ C."/>
            <person name="Tyler B."/>
            <person name="Panabieres F."/>
            <person name="Shan W."/>
            <person name="Tripathy S."/>
            <person name="Grunwald N."/>
            <person name="Machado M."/>
            <person name="Johnson C.S."/>
            <person name="Arredondo F."/>
            <person name="Hong C."/>
            <person name="Coffey M."/>
            <person name="Young S.K."/>
            <person name="Zeng Q."/>
            <person name="Gargeya S."/>
            <person name="Fitzgerald M."/>
            <person name="Abouelleil A."/>
            <person name="Alvarado L."/>
            <person name="Chapman S.B."/>
            <person name="Gainer-Dewar J."/>
            <person name="Goldberg J."/>
            <person name="Griggs A."/>
            <person name="Gujja S."/>
            <person name="Hansen M."/>
            <person name="Howarth C."/>
            <person name="Imamovic A."/>
            <person name="Ireland A."/>
            <person name="Larimer J."/>
            <person name="McCowan C."/>
            <person name="Murphy C."/>
            <person name="Pearson M."/>
            <person name="Poon T.W."/>
            <person name="Priest M."/>
            <person name="Roberts A."/>
            <person name="Saif S."/>
            <person name="Shea T."/>
            <person name="Sykes S."/>
            <person name="Wortman J."/>
            <person name="Nusbaum C."/>
            <person name="Birren B."/>
        </authorList>
    </citation>
    <scope>NUCLEOTIDE SEQUENCE [LARGE SCALE GENOMIC DNA]</scope>
    <source>
        <strain evidence="2 3">INRA-310</strain>
    </source>
</reference>
<dbReference type="Proteomes" id="UP000018817">
    <property type="component" value="Unassembled WGS sequence"/>
</dbReference>
<evidence type="ECO:0000256" key="1">
    <source>
        <dbReference type="SAM" id="MobiDB-lite"/>
    </source>
</evidence>
<reference evidence="3" key="1">
    <citation type="submission" date="2011-12" db="EMBL/GenBank/DDBJ databases">
        <authorList>
            <consortium name="The Broad Institute Genome Sequencing Platform"/>
            <person name="Russ C."/>
            <person name="Tyler B."/>
            <person name="Panabieres F."/>
            <person name="Shan W."/>
            <person name="Tripathy S."/>
            <person name="Grunwald N."/>
            <person name="Machado M."/>
            <person name="Young S.K."/>
            <person name="Zeng Q."/>
            <person name="Gargeya S."/>
            <person name="Fitzgerald M."/>
            <person name="Haas B."/>
            <person name="Abouelleil A."/>
            <person name="Alvarado L."/>
            <person name="Arachchi H.M."/>
            <person name="Berlin A."/>
            <person name="Chapman S.B."/>
            <person name="Gearin G."/>
            <person name="Goldberg J."/>
            <person name="Griggs A."/>
            <person name="Gujja S."/>
            <person name="Hansen M."/>
            <person name="Heiman D."/>
            <person name="Howarth C."/>
            <person name="Larimer J."/>
            <person name="Lui A."/>
            <person name="MacDonald P.J.P."/>
            <person name="McCowen C."/>
            <person name="Montmayeur A."/>
            <person name="Murphy C."/>
            <person name="Neiman D."/>
            <person name="Pearson M."/>
            <person name="Priest M."/>
            <person name="Roberts A."/>
            <person name="Saif S."/>
            <person name="Shea T."/>
            <person name="Sisk P."/>
            <person name="Stolte C."/>
            <person name="Sykes S."/>
            <person name="Wortman J."/>
            <person name="Nusbaum C."/>
            <person name="Birren B."/>
        </authorList>
    </citation>
    <scope>NUCLEOTIDE SEQUENCE [LARGE SCALE GENOMIC DNA]</scope>
    <source>
        <strain evidence="3">INRA-310</strain>
    </source>
</reference>
<dbReference type="GeneID" id="20190021"/>
<dbReference type="EMBL" id="KI669565">
    <property type="protein sequence ID" value="ETN19156.1"/>
    <property type="molecule type" value="Genomic_DNA"/>
</dbReference>
<organism evidence="2 3">
    <name type="scientific">Phytophthora nicotianae (strain INRA-310)</name>
    <name type="common">Phytophthora parasitica</name>
    <dbReference type="NCBI Taxonomy" id="761204"/>
    <lineage>
        <taxon>Eukaryota</taxon>
        <taxon>Sar</taxon>
        <taxon>Stramenopiles</taxon>
        <taxon>Oomycota</taxon>
        <taxon>Peronosporomycetes</taxon>
        <taxon>Peronosporales</taxon>
        <taxon>Peronosporaceae</taxon>
        <taxon>Phytophthora</taxon>
    </lineage>
</organism>
<feature type="compositionally biased region" description="Polar residues" evidence="1">
    <location>
        <begin position="147"/>
        <end position="158"/>
    </location>
</feature>
<name>W2R1K2_PHYN3</name>
<gene>
    <name evidence="2" type="ORF">PPTG_21422</name>
</gene>
<dbReference type="Gene3D" id="2.170.270.10">
    <property type="entry name" value="SET domain"/>
    <property type="match status" value="1"/>
</dbReference>
<dbReference type="AlphaFoldDB" id="W2R1K2"/>
<protein>
    <submittedName>
        <fullName evidence="2">Uncharacterized protein</fullName>
    </submittedName>
</protein>
<feature type="region of interest" description="Disordered" evidence="1">
    <location>
        <begin position="144"/>
        <end position="165"/>
    </location>
</feature>
<dbReference type="RefSeq" id="XP_008895680.1">
    <property type="nucleotide sequence ID" value="XM_008897432.1"/>
</dbReference>
<evidence type="ECO:0000313" key="3">
    <source>
        <dbReference type="Proteomes" id="UP000018817"/>
    </source>
</evidence>
<accession>W2R1K2</accession>
<sequence length="165" mass="17906">MAHAWDEGVACATAIPNDAFIVEYVGEIPQEVDALKRPDRCYLVELKSKSLWDESMSVFIDAANPLVTKVERGLQLTPCCINAYIGALLFVPSSTYIDSKDFFSPHANTVLVSMQTAVLAGNQQQNDAIGSLLHDSQLELGLETEAPRQQQQPNNVGNGSVVADV</sequence>